<gene>
    <name evidence="1" type="ORF">S06H3_06606</name>
</gene>
<evidence type="ECO:0000313" key="1">
    <source>
        <dbReference type="EMBL" id="GAH93788.1"/>
    </source>
</evidence>
<feature type="non-terminal residue" evidence="1">
    <location>
        <position position="1"/>
    </location>
</feature>
<comment type="caution">
    <text evidence="1">The sequence shown here is derived from an EMBL/GenBank/DDBJ whole genome shotgun (WGS) entry which is preliminary data.</text>
</comment>
<proteinExistence type="predicted"/>
<accession>X1LHZ6</accession>
<name>X1LHZ6_9ZZZZ</name>
<organism evidence="1">
    <name type="scientific">marine sediment metagenome</name>
    <dbReference type="NCBI Taxonomy" id="412755"/>
    <lineage>
        <taxon>unclassified sequences</taxon>
        <taxon>metagenomes</taxon>
        <taxon>ecological metagenomes</taxon>
    </lineage>
</organism>
<reference evidence="1" key="1">
    <citation type="journal article" date="2014" name="Front. Microbiol.">
        <title>High frequency of phylogenetically diverse reductive dehalogenase-homologous genes in deep subseafloor sedimentary metagenomes.</title>
        <authorList>
            <person name="Kawai M."/>
            <person name="Futagami T."/>
            <person name="Toyoda A."/>
            <person name="Takaki Y."/>
            <person name="Nishi S."/>
            <person name="Hori S."/>
            <person name="Arai W."/>
            <person name="Tsubouchi T."/>
            <person name="Morono Y."/>
            <person name="Uchiyama I."/>
            <person name="Ito T."/>
            <person name="Fujiyama A."/>
            <person name="Inagaki F."/>
            <person name="Takami H."/>
        </authorList>
    </citation>
    <scope>NUCLEOTIDE SEQUENCE</scope>
    <source>
        <strain evidence="1">Expedition CK06-06</strain>
    </source>
</reference>
<dbReference type="EMBL" id="BARV01002583">
    <property type="protein sequence ID" value="GAH93788.1"/>
    <property type="molecule type" value="Genomic_DNA"/>
</dbReference>
<sequence>EGSFVIIDRKSGEKREVSSLTQVAGMLGGVD</sequence>
<protein>
    <recommendedName>
        <fullName evidence="2">Anticodon-binding domain-containing protein</fullName>
    </recommendedName>
</protein>
<evidence type="ECO:0008006" key="2">
    <source>
        <dbReference type="Google" id="ProtNLM"/>
    </source>
</evidence>
<dbReference type="AlphaFoldDB" id="X1LHZ6"/>